<feature type="domain" description="DUF3598" evidence="1">
    <location>
        <begin position="1"/>
        <end position="139"/>
    </location>
</feature>
<evidence type="ECO:0000259" key="2">
    <source>
        <dbReference type="Pfam" id="PF21053"/>
    </source>
</evidence>
<dbReference type="SUPFAM" id="SSF50814">
    <property type="entry name" value="Lipocalins"/>
    <property type="match status" value="2"/>
</dbReference>
<organism evidence="3 4">
    <name type="scientific">Limnoraphis robusta CS-951</name>
    <dbReference type="NCBI Taxonomy" id="1637645"/>
    <lineage>
        <taxon>Bacteria</taxon>
        <taxon>Bacillati</taxon>
        <taxon>Cyanobacteriota</taxon>
        <taxon>Cyanophyceae</taxon>
        <taxon>Oscillatoriophycideae</taxon>
        <taxon>Oscillatoriales</taxon>
        <taxon>Sirenicapillariaceae</taxon>
        <taxon>Limnoraphis</taxon>
    </lineage>
</organism>
<protein>
    <submittedName>
        <fullName evidence="3">Uncharacterized protein</fullName>
    </submittedName>
</protein>
<dbReference type="PANTHER" id="PTHR33404:SF1">
    <property type="entry name" value="SLL0497 PROTEIN"/>
    <property type="match status" value="1"/>
</dbReference>
<evidence type="ECO:0000313" key="4">
    <source>
        <dbReference type="Proteomes" id="UP000033607"/>
    </source>
</evidence>
<dbReference type="Proteomes" id="UP000033607">
    <property type="component" value="Unassembled WGS sequence"/>
</dbReference>
<sequence>MRSQWENFLVNLGEWHGSFTEFSNQGEIIKDTPSILQLEGLNDNKTVRLTLRRFPPSPDGIIKPPVDELVREFQSLGREILFFETGAFSQGTIQLAPFTKSGAEFGFMAENRRLRLVELFDPDGNLEQLTLIREKRANTDAVERPPLTVEALLGTWNGEAITLYPDLRSPDTFSTQMQLQLDNTGKLAQSLTFADQTISSTATIDGSILHFDQGSQPVKVYLLPDGASATVPQQVQLRQAFFFEAGWLIHPNERQRLIRRYNDKGEWQSLTLVIERKNN</sequence>
<proteinExistence type="predicted"/>
<dbReference type="Gene3D" id="2.40.128.20">
    <property type="match status" value="2"/>
</dbReference>
<dbReference type="EMBL" id="LATL02000255">
    <property type="protein sequence ID" value="KKD34578.1"/>
    <property type="molecule type" value="Genomic_DNA"/>
</dbReference>
<dbReference type="GO" id="GO:0000918">
    <property type="term" value="P:division septum site selection"/>
    <property type="evidence" value="ECO:0007669"/>
    <property type="project" value="TreeGrafter"/>
</dbReference>
<evidence type="ECO:0000259" key="1">
    <source>
        <dbReference type="Pfam" id="PF12204"/>
    </source>
</evidence>
<reference evidence="3 4" key="1">
    <citation type="submission" date="2015-06" db="EMBL/GenBank/DDBJ databases">
        <title>Draft genome assembly of filamentous brackish cyanobacterium Limnoraphis robusta strain CS-951.</title>
        <authorList>
            <person name="Willis A."/>
            <person name="Parks M."/>
            <person name="Burford M.A."/>
        </authorList>
    </citation>
    <scope>NUCLEOTIDE SEQUENCE [LARGE SCALE GENOMIC DNA]</scope>
    <source>
        <strain evidence="3 4">CS-951</strain>
    </source>
</reference>
<dbReference type="RefSeq" id="WP_046282316.1">
    <property type="nucleotide sequence ID" value="NZ_LATL02000255.1"/>
</dbReference>
<dbReference type="Pfam" id="PF12204">
    <property type="entry name" value="DUF3598_N"/>
    <property type="match status" value="1"/>
</dbReference>
<gene>
    <name evidence="3" type="ORF">WN50_30155</name>
</gene>
<dbReference type="OrthoDB" id="516684at2"/>
<dbReference type="Pfam" id="PF21053">
    <property type="entry name" value="BFA1_C"/>
    <property type="match status" value="1"/>
</dbReference>
<dbReference type="AlphaFoldDB" id="A0A0F5Y768"/>
<dbReference type="InterPro" id="IPR012674">
    <property type="entry name" value="Calycin"/>
</dbReference>
<feature type="domain" description="Biogenesis factor required for ATP synthase 1-like C-terminal" evidence="2">
    <location>
        <begin position="143"/>
        <end position="277"/>
    </location>
</feature>
<comment type="caution">
    <text evidence="3">The sequence shown here is derived from an EMBL/GenBank/DDBJ whole genome shotgun (WGS) entry which is preliminary data.</text>
</comment>
<dbReference type="InterPro" id="IPR022017">
    <property type="entry name" value="BFA1-like_DUF3598"/>
</dbReference>
<dbReference type="GO" id="GO:0005886">
    <property type="term" value="C:plasma membrane"/>
    <property type="evidence" value="ECO:0007669"/>
    <property type="project" value="TreeGrafter"/>
</dbReference>
<dbReference type="PATRIC" id="fig|1637645.4.peg.5098"/>
<name>A0A0F5Y768_9CYAN</name>
<evidence type="ECO:0000313" key="3">
    <source>
        <dbReference type="EMBL" id="KKD34578.1"/>
    </source>
</evidence>
<dbReference type="InterPro" id="IPR048378">
    <property type="entry name" value="BFA1-like_C"/>
</dbReference>
<accession>A0A0F5Y768</accession>
<dbReference type="PANTHER" id="PTHR33404">
    <property type="entry name" value="CELL DIVISION TOPOLOGICAL SPECIFICITY FACTOR HOMOLOG, CHLOROPLASTIC"/>
    <property type="match status" value="1"/>
</dbReference>